<evidence type="ECO:0008006" key="4">
    <source>
        <dbReference type="Google" id="ProtNLM"/>
    </source>
</evidence>
<dbReference type="AlphaFoldDB" id="A0AAV2KB47"/>
<accession>A0AAV2KB47</accession>
<name>A0AAV2KB47_KNICA</name>
<evidence type="ECO:0000313" key="3">
    <source>
        <dbReference type="Proteomes" id="UP001497482"/>
    </source>
</evidence>
<gene>
    <name evidence="2" type="ORF">KC01_LOCUS14976</name>
</gene>
<feature type="region of interest" description="Disordered" evidence="1">
    <location>
        <begin position="1"/>
        <end position="22"/>
    </location>
</feature>
<organism evidence="2 3">
    <name type="scientific">Knipowitschia caucasica</name>
    <name type="common">Caucasian dwarf goby</name>
    <name type="synonym">Pomatoschistus caucasicus</name>
    <dbReference type="NCBI Taxonomy" id="637954"/>
    <lineage>
        <taxon>Eukaryota</taxon>
        <taxon>Metazoa</taxon>
        <taxon>Chordata</taxon>
        <taxon>Craniata</taxon>
        <taxon>Vertebrata</taxon>
        <taxon>Euteleostomi</taxon>
        <taxon>Actinopterygii</taxon>
        <taxon>Neopterygii</taxon>
        <taxon>Teleostei</taxon>
        <taxon>Neoteleostei</taxon>
        <taxon>Acanthomorphata</taxon>
        <taxon>Gobiaria</taxon>
        <taxon>Gobiiformes</taxon>
        <taxon>Gobioidei</taxon>
        <taxon>Gobiidae</taxon>
        <taxon>Gobiinae</taxon>
        <taxon>Knipowitschia</taxon>
    </lineage>
</organism>
<dbReference type="Proteomes" id="UP001497482">
    <property type="component" value="Chromosome 16"/>
</dbReference>
<proteinExistence type="predicted"/>
<feature type="region of interest" description="Disordered" evidence="1">
    <location>
        <begin position="279"/>
        <end position="309"/>
    </location>
</feature>
<reference evidence="2 3" key="1">
    <citation type="submission" date="2024-04" db="EMBL/GenBank/DDBJ databases">
        <authorList>
            <person name="Waldvogel A.-M."/>
            <person name="Schoenle A."/>
        </authorList>
    </citation>
    <scope>NUCLEOTIDE SEQUENCE [LARGE SCALE GENOMIC DNA]</scope>
</reference>
<feature type="compositionally biased region" description="Basic residues" evidence="1">
    <location>
        <begin position="1"/>
        <end position="10"/>
    </location>
</feature>
<sequence length="309" mass="35580">MGKLHSKLSSKCRQSPEGGVLASNLLNSQREVERIPKSNKEKISINVHRDLQSKDDLLKVSLPPEQRLEKSKNLNDENTRSTEVMFTLCNESSNSSKEEMSNFLDGVCQAIDASMKPYADSTTLKLKIVISSSDDQERGSLVEKSQKHLYCAGENIERRNHYLDLAGIENFNSKFEDEESTRQKHNSHQHHFMGTTNHYNQKEPQYVSTFNSQRTRPVWKGENSSRLPGCHPTPLCRHQSSSFKLHRSQSKRLRPHDLSLPRRPACCYHKSCHNHEAPLQSSSCSPSLRHDHHHLHEHHHHHHHHYHAA</sequence>
<evidence type="ECO:0000256" key="1">
    <source>
        <dbReference type="SAM" id="MobiDB-lite"/>
    </source>
</evidence>
<keyword evidence="3" id="KW-1185">Reference proteome</keyword>
<dbReference type="EMBL" id="OZ035838">
    <property type="protein sequence ID" value="CAL1584679.1"/>
    <property type="molecule type" value="Genomic_DNA"/>
</dbReference>
<protein>
    <recommendedName>
        <fullName evidence="4">Protein naked cuticle homolog</fullName>
    </recommendedName>
</protein>
<feature type="compositionally biased region" description="Basic residues" evidence="1">
    <location>
        <begin position="290"/>
        <end position="309"/>
    </location>
</feature>
<evidence type="ECO:0000313" key="2">
    <source>
        <dbReference type="EMBL" id="CAL1584679.1"/>
    </source>
</evidence>